<dbReference type="EMBL" id="JH432147">
    <property type="status" value="NOT_ANNOTATED_CDS"/>
    <property type="molecule type" value="Genomic_DNA"/>
</dbReference>
<evidence type="ECO:0000256" key="10">
    <source>
        <dbReference type="ARBA" id="ARBA00023242"/>
    </source>
</evidence>
<dbReference type="SUPFAM" id="SSF57716">
    <property type="entry name" value="Glucocorticoid receptor-like (DNA-binding domain)"/>
    <property type="match status" value="1"/>
</dbReference>
<dbReference type="PhylomeDB" id="T1JLA5"/>
<evidence type="ECO:0000256" key="1">
    <source>
        <dbReference type="ARBA" id="ARBA00004642"/>
    </source>
</evidence>
<reference evidence="17" key="1">
    <citation type="submission" date="2011-05" db="EMBL/GenBank/DDBJ databases">
        <authorList>
            <person name="Richards S.R."/>
            <person name="Qu J."/>
            <person name="Jiang H."/>
            <person name="Jhangiani S.N."/>
            <person name="Agravi P."/>
            <person name="Goodspeed R."/>
            <person name="Gross S."/>
            <person name="Mandapat C."/>
            <person name="Jackson L."/>
            <person name="Mathew T."/>
            <person name="Pu L."/>
            <person name="Thornton R."/>
            <person name="Saada N."/>
            <person name="Wilczek-Boney K.B."/>
            <person name="Lee S."/>
            <person name="Kovar C."/>
            <person name="Wu Y."/>
            <person name="Scherer S.E."/>
            <person name="Worley K.C."/>
            <person name="Muzny D.M."/>
            <person name="Gibbs R."/>
        </authorList>
    </citation>
    <scope>NUCLEOTIDE SEQUENCE</scope>
    <source>
        <strain evidence="17">Brora</strain>
    </source>
</reference>
<dbReference type="AlphaFoldDB" id="T1JLA5"/>
<dbReference type="HOGENOM" id="CLU_425369_0_0_1"/>
<evidence type="ECO:0000256" key="7">
    <source>
        <dbReference type="ARBA" id="ARBA00023054"/>
    </source>
</evidence>
<evidence type="ECO:0000256" key="3">
    <source>
        <dbReference type="ARBA" id="ARBA00022723"/>
    </source>
</evidence>
<keyword evidence="7 13" id="KW-0175">Coiled coil</keyword>
<comment type="similarity">
    <text evidence="2">Belongs to the THAP1 family.</text>
</comment>
<keyword evidence="4 12" id="KW-0863">Zinc-finger</keyword>
<dbReference type="SMART" id="SM00980">
    <property type="entry name" value="THAP"/>
    <property type="match status" value="1"/>
</dbReference>
<organism evidence="16 17">
    <name type="scientific">Strigamia maritima</name>
    <name type="common">European centipede</name>
    <name type="synonym">Geophilus maritimus</name>
    <dbReference type="NCBI Taxonomy" id="126957"/>
    <lineage>
        <taxon>Eukaryota</taxon>
        <taxon>Metazoa</taxon>
        <taxon>Ecdysozoa</taxon>
        <taxon>Arthropoda</taxon>
        <taxon>Myriapoda</taxon>
        <taxon>Chilopoda</taxon>
        <taxon>Pleurostigmophora</taxon>
        <taxon>Geophilomorpha</taxon>
        <taxon>Linotaeniidae</taxon>
        <taxon>Strigamia</taxon>
    </lineage>
</organism>
<evidence type="ECO:0000256" key="2">
    <source>
        <dbReference type="ARBA" id="ARBA00006177"/>
    </source>
</evidence>
<feature type="region of interest" description="Disordered" evidence="14">
    <location>
        <begin position="137"/>
        <end position="167"/>
    </location>
</feature>
<dbReference type="InterPro" id="IPR048365">
    <property type="entry name" value="TNP-like_RNaseH_N"/>
</dbReference>
<feature type="compositionally biased region" description="Acidic residues" evidence="14">
    <location>
        <begin position="137"/>
        <end position="147"/>
    </location>
</feature>
<protein>
    <recommendedName>
        <fullName evidence="15">THAP-type domain-containing protein</fullName>
    </recommendedName>
</protein>
<dbReference type="GO" id="GO:0008270">
    <property type="term" value="F:zinc ion binding"/>
    <property type="evidence" value="ECO:0007669"/>
    <property type="project" value="UniProtKB-KW"/>
</dbReference>
<feature type="domain" description="THAP-type" evidence="15">
    <location>
        <begin position="12"/>
        <end position="108"/>
    </location>
</feature>
<sequence>MHEISTVPTLKMPLVCFAPGCKSGYASERRTGIKHHYFRLPKDEELRKIWKSKILRDDREMAYHDVLCDIHFDPKDVITHDVFTINGETVKVARERYKLAAGAHPIYFPNKTKKRKVIRRRKNPIPKSDEYIIDSENEDLNTEENEIDNPNQHFESEETNKTSSSTVITTPDLKKFQSLERRNASLHFLLKNKRNKYTKLINKLRQQTDALEKAKSQLKPYKTTTRKTRLLIKEIARRETRRTKTIRYHKDFILDSVLFRIKFPKGYFHCLKNGLSPLPSKASYHRMLTKLRCGFRQNNSIELLREKLKNKCENECFGVLVLKEIEIHEAIDSNGTNMRFDGFVNYGAATTEKADKGLIIAFKPLVGVWTQNISQYALRNETPGNILAKLFLEIIINVENAGAKVIAFISNGGETIGRVIHSLGYGGKRGKLKNSVPHPYKPDTRRLFCLYDVPQVLKCIQDHFHIKGNCHFLDWKFDFNSYLELLKQEMAQPSSLRVIPELKNQSNTFIELHKVNKLQFFTQSTAHGLRIYQKKMKEIFKCSEDLEKFISYFSQLRDILNSFGPLYGLHMNSDDHKFLIDVDNTLNSTEAANNTVMSTKTLECLRLTVHSTLEISNFLWAKGFSHICTGKLNVDCIEMSKAVK</sequence>
<dbReference type="OMA" id="ARCEECP"/>
<dbReference type="Proteomes" id="UP000014500">
    <property type="component" value="Unassembled WGS sequence"/>
</dbReference>
<keyword evidence="5" id="KW-0862">Zinc</keyword>
<dbReference type="PROSITE" id="PS50950">
    <property type="entry name" value="ZF_THAP"/>
    <property type="match status" value="1"/>
</dbReference>
<evidence type="ECO:0000256" key="12">
    <source>
        <dbReference type="PROSITE-ProRule" id="PRU00309"/>
    </source>
</evidence>
<dbReference type="Pfam" id="PF05485">
    <property type="entry name" value="THAP"/>
    <property type="match status" value="1"/>
</dbReference>
<evidence type="ECO:0000259" key="15">
    <source>
        <dbReference type="PROSITE" id="PS50950"/>
    </source>
</evidence>
<evidence type="ECO:0000256" key="14">
    <source>
        <dbReference type="SAM" id="MobiDB-lite"/>
    </source>
</evidence>
<evidence type="ECO:0000256" key="9">
    <source>
        <dbReference type="ARBA" id="ARBA00023163"/>
    </source>
</evidence>
<accession>T1JLA5</accession>
<feature type="coiled-coil region" evidence="13">
    <location>
        <begin position="190"/>
        <end position="217"/>
    </location>
</feature>
<dbReference type="InterPro" id="IPR026516">
    <property type="entry name" value="THAP1/10"/>
</dbReference>
<evidence type="ECO:0000256" key="13">
    <source>
        <dbReference type="SAM" id="Coils"/>
    </source>
</evidence>
<dbReference type="EnsemblMetazoa" id="SMAR014635-RA">
    <property type="protein sequence ID" value="SMAR014635-PA"/>
    <property type="gene ID" value="SMAR014635"/>
</dbReference>
<dbReference type="InterPro" id="IPR006612">
    <property type="entry name" value="THAP_Znf"/>
</dbReference>
<dbReference type="PANTHER" id="PTHR46600:SF1">
    <property type="entry name" value="THAP DOMAIN-CONTAINING PROTEIN 1"/>
    <property type="match status" value="1"/>
</dbReference>
<keyword evidence="8 12" id="KW-0238">DNA-binding</keyword>
<evidence type="ECO:0000256" key="6">
    <source>
        <dbReference type="ARBA" id="ARBA00023015"/>
    </source>
</evidence>
<keyword evidence="10" id="KW-0539">Nucleus</keyword>
<evidence type="ECO:0000256" key="4">
    <source>
        <dbReference type="ARBA" id="ARBA00022771"/>
    </source>
</evidence>
<keyword evidence="6" id="KW-0805">Transcription regulation</keyword>
<dbReference type="PANTHER" id="PTHR46600">
    <property type="entry name" value="THAP DOMAIN-CONTAINING"/>
    <property type="match status" value="1"/>
</dbReference>
<keyword evidence="9" id="KW-0804">Transcription</keyword>
<dbReference type="Pfam" id="PF21787">
    <property type="entry name" value="TNP-like_RNaseH_N"/>
    <property type="match status" value="1"/>
</dbReference>
<keyword evidence="11" id="KW-0131">Cell cycle</keyword>
<name>T1JLA5_STRMM</name>
<evidence type="ECO:0000256" key="8">
    <source>
        <dbReference type="ARBA" id="ARBA00023125"/>
    </source>
</evidence>
<evidence type="ECO:0000256" key="5">
    <source>
        <dbReference type="ARBA" id="ARBA00022833"/>
    </source>
</evidence>
<dbReference type="GO" id="GO:0043565">
    <property type="term" value="F:sequence-specific DNA binding"/>
    <property type="evidence" value="ECO:0007669"/>
    <property type="project" value="InterPro"/>
</dbReference>
<dbReference type="GO" id="GO:0005654">
    <property type="term" value="C:nucleoplasm"/>
    <property type="evidence" value="ECO:0007669"/>
    <property type="project" value="UniProtKB-SubCell"/>
</dbReference>
<evidence type="ECO:0000256" key="11">
    <source>
        <dbReference type="ARBA" id="ARBA00023306"/>
    </source>
</evidence>
<reference evidence="16" key="2">
    <citation type="submission" date="2015-02" db="UniProtKB">
        <authorList>
            <consortium name="EnsemblMetazoa"/>
        </authorList>
    </citation>
    <scope>IDENTIFICATION</scope>
</reference>
<dbReference type="eggNOG" id="ENOG502RX9E">
    <property type="taxonomic scope" value="Eukaryota"/>
</dbReference>
<proteinExistence type="inferred from homology"/>
<keyword evidence="17" id="KW-1185">Reference proteome</keyword>
<comment type="subcellular location">
    <subcellularLocation>
        <location evidence="1">Nucleus</location>
        <location evidence="1">Nucleoplasm</location>
    </subcellularLocation>
</comment>
<evidence type="ECO:0000313" key="16">
    <source>
        <dbReference type="EnsemblMetazoa" id="SMAR014635-PA"/>
    </source>
</evidence>
<keyword evidence="3" id="KW-0479">Metal-binding</keyword>
<evidence type="ECO:0000313" key="17">
    <source>
        <dbReference type="Proteomes" id="UP000014500"/>
    </source>
</evidence>